<dbReference type="Gene3D" id="3.40.30.10">
    <property type="entry name" value="Glutaredoxin"/>
    <property type="match status" value="1"/>
</dbReference>
<comment type="subcellular location">
    <subcellularLocation>
        <location evidence="1">Periplasm</location>
    </subcellularLocation>
</comment>
<keyword evidence="5" id="KW-1015">Disulfide bond</keyword>
<protein>
    <submittedName>
        <fullName evidence="9">Thiol:disulfide interchange protein DsbC</fullName>
    </submittedName>
</protein>
<dbReference type="Pfam" id="PF10411">
    <property type="entry name" value="DsbC_N"/>
    <property type="match status" value="1"/>
</dbReference>
<dbReference type="InterPro" id="IPR012336">
    <property type="entry name" value="Thioredoxin-like_fold"/>
</dbReference>
<evidence type="ECO:0000256" key="1">
    <source>
        <dbReference type="ARBA" id="ARBA00004418"/>
    </source>
</evidence>
<evidence type="ECO:0000313" key="9">
    <source>
        <dbReference type="EMBL" id="PJE80034.1"/>
    </source>
</evidence>
<dbReference type="PANTHER" id="PTHR35272">
    <property type="entry name" value="THIOL:DISULFIDE INTERCHANGE PROTEIN DSBC-RELATED"/>
    <property type="match status" value="1"/>
</dbReference>
<evidence type="ECO:0000256" key="4">
    <source>
        <dbReference type="ARBA" id="ARBA00022764"/>
    </source>
</evidence>
<gene>
    <name evidence="9" type="primary">dsbC</name>
    <name evidence="9" type="ORF">CI610_00971</name>
</gene>
<dbReference type="InterPro" id="IPR018950">
    <property type="entry name" value="DiS-bond_isomerase_DsbC/G_N"/>
</dbReference>
<feature type="domain" description="Disulphide bond isomerase DsbC/G N-terminal" evidence="7">
    <location>
        <begin position="34"/>
        <end position="101"/>
    </location>
</feature>
<dbReference type="InterPro" id="IPR009094">
    <property type="entry name" value="DiS-bond_isomerase_DsbC/G_N_sf"/>
</dbReference>
<dbReference type="AlphaFoldDB" id="A0A2H9TA10"/>
<sequence>MLYTAKILLLLQTISFASLTFSDISTEPASQKLTPAQEITRQLNRLDFSISIRSIVPSAINNLYSVKLSSGQHIHASSDGRYILIKDHIIDISSGNPVNITAIEHQQEIIKELEQLDKKDLIVFTPSGDVTGVVYAFTDADCSACRKMHYDIPELNKRGIEVRYLAFPREGLNSSGHKKMTATWCADDRKAALTQLEQGMPVEEKTCRHDPVPTHYAVGERLGVTGTPFLVLEDGRTIPGYQPPERLAAIIASRPPASL</sequence>
<proteinExistence type="inferred from homology"/>
<evidence type="ECO:0000256" key="5">
    <source>
        <dbReference type="ARBA" id="ARBA00023157"/>
    </source>
</evidence>
<dbReference type="InterPro" id="IPR033954">
    <property type="entry name" value="DiS-bond_Isoase_DsbC/G"/>
</dbReference>
<feature type="domain" description="Thioredoxin-like fold" evidence="8">
    <location>
        <begin position="131"/>
        <end position="250"/>
    </location>
</feature>
<comment type="similarity">
    <text evidence="2">Belongs to the thioredoxin family. DsbC subfamily.</text>
</comment>
<name>A0A2H9TA10_9ZZZZ</name>
<dbReference type="SUPFAM" id="SSF52833">
    <property type="entry name" value="Thioredoxin-like"/>
    <property type="match status" value="1"/>
</dbReference>
<keyword evidence="6" id="KW-0676">Redox-active center</keyword>
<evidence type="ECO:0000259" key="8">
    <source>
        <dbReference type="Pfam" id="PF13098"/>
    </source>
</evidence>
<organism evidence="9">
    <name type="scientific">invertebrate metagenome</name>
    <dbReference type="NCBI Taxonomy" id="1711999"/>
    <lineage>
        <taxon>unclassified sequences</taxon>
        <taxon>metagenomes</taxon>
        <taxon>organismal metagenomes</taxon>
    </lineage>
</organism>
<dbReference type="CDD" id="cd03020">
    <property type="entry name" value="DsbA_DsbC_DsbG"/>
    <property type="match status" value="1"/>
</dbReference>
<dbReference type="PANTHER" id="PTHR35272:SF3">
    <property type="entry name" value="THIOL:DISULFIDE INTERCHANGE PROTEIN DSBC"/>
    <property type="match status" value="1"/>
</dbReference>
<comment type="caution">
    <text evidence="9">The sequence shown here is derived from an EMBL/GenBank/DDBJ whole genome shotgun (WGS) entry which is preliminary data.</text>
</comment>
<dbReference type="Gene3D" id="3.10.450.70">
    <property type="entry name" value="Disulphide bond isomerase, DsbC/G, N-terminal"/>
    <property type="match status" value="1"/>
</dbReference>
<evidence type="ECO:0000256" key="3">
    <source>
        <dbReference type="ARBA" id="ARBA00022729"/>
    </source>
</evidence>
<reference evidence="9" key="1">
    <citation type="journal article" date="2017" name="Appl. Environ. Microbiol.">
        <title>Molecular characterization of an Endozoicomonas-like organism causing infection in king scallop Pecten maximus L.</title>
        <authorList>
            <person name="Cano I."/>
            <person name="van Aerle R."/>
            <person name="Ross S."/>
            <person name="Verner-Jeffreys D.W."/>
            <person name="Paley R.K."/>
            <person name="Rimmer G."/>
            <person name="Ryder D."/>
            <person name="Hooper P."/>
            <person name="Stone D."/>
            <person name="Feist S.W."/>
        </authorList>
    </citation>
    <scope>NUCLEOTIDE SEQUENCE</scope>
</reference>
<dbReference type="GO" id="GO:0042597">
    <property type="term" value="C:periplasmic space"/>
    <property type="evidence" value="ECO:0007669"/>
    <property type="project" value="UniProtKB-SubCell"/>
</dbReference>
<evidence type="ECO:0000259" key="7">
    <source>
        <dbReference type="Pfam" id="PF10411"/>
    </source>
</evidence>
<keyword evidence="4" id="KW-0574">Periplasm</keyword>
<dbReference type="InterPro" id="IPR036249">
    <property type="entry name" value="Thioredoxin-like_sf"/>
</dbReference>
<dbReference type="Pfam" id="PF13098">
    <property type="entry name" value="Thioredoxin_2"/>
    <property type="match status" value="1"/>
</dbReference>
<evidence type="ECO:0000256" key="6">
    <source>
        <dbReference type="ARBA" id="ARBA00023284"/>
    </source>
</evidence>
<accession>A0A2H9TA10</accession>
<dbReference type="EMBL" id="NSIT01000035">
    <property type="protein sequence ID" value="PJE80034.1"/>
    <property type="molecule type" value="Genomic_DNA"/>
</dbReference>
<evidence type="ECO:0000256" key="2">
    <source>
        <dbReference type="ARBA" id="ARBA00009813"/>
    </source>
</evidence>
<dbReference type="InterPro" id="IPR051470">
    <property type="entry name" value="Thiol:disulfide_interchange"/>
</dbReference>
<keyword evidence="3" id="KW-0732">Signal</keyword>